<accession>A0A1Z4JCY7</accession>
<name>A0A1Z4JCY7_LEPBY</name>
<evidence type="ECO:0000313" key="3">
    <source>
        <dbReference type="EMBL" id="BAY54665.1"/>
    </source>
</evidence>
<sequence length="688" mass="75491">MKRRHFLQAAGALYLAQASRYGQVLAQSSSRKLAFLVGINSYLETSNSFGVRQDNHRGLSPLTGCETDVQLQRELLIHRFGFKPSDIKILINQDATRSNILQTFEAHLIQQARPGDIVVFHFSGHGSRLFDSDAITSDQANSAFVPARADYRNADQSVDDIMGKTLFLLMSALKTENVTAVLDCCYSGGGTRGSERVRADASHAFYQPSADEIAYQKNWMRKLGISSQELRDRRKAGTAKGIVLAAATANQIAKESDVADVSSGLFTYCLTQYLWETTSSLTDAEAMITRSLLTATGFQEPVFDSKPEVKTQPIYFTSPVNQAAQAVVRSIQRNQATLWLGGLDKKTLEAFGSESQFSTLEGTATVTITQRKGLIATATLTGNLVPGALLKETSRVISKTIKLRIGLDSSLGNQAPQGQDSRIEFIPARPDGSYPQSVHYILSRVTAQTTSVPRNSIALFSPSLELLPDSFEQPGESLSKAIVRLTPKFQGLFAAHLIRQTLNPNSSKLKLEVSLYPQSQPGQIIAKASTYRNLPTPSQPIRARTPCQLQITNRDRVPLYLLIALISPNGRFSIIFPNDYIRESLSGEVSAQANRLIPDPSESFRIAPPAAGRGEALIVASRNPLTRTYQQMRTLAEESHRTPVTIADQRGIDAIDNLLSDLDRQPESSFYKVSSDDVAVLSLSFEII</sequence>
<evidence type="ECO:0000259" key="1">
    <source>
        <dbReference type="Pfam" id="PF00656"/>
    </source>
</evidence>
<dbReference type="Pfam" id="PF00656">
    <property type="entry name" value="Peptidase_C14"/>
    <property type="match status" value="1"/>
</dbReference>
<dbReference type="PANTHER" id="PTHR48104:SF30">
    <property type="entry name" value="METACASPASE-1"/>
    <property type="match status" value="1"/>
</dbReference>
<dbReference type="GO" id="GO:0006508">
    <property type="term" value="P:proteolysis"/>
    <property type="evidence" value="ECO:0007669"/>
    <property type="project" value="InterPro"/>
</dbReference>
<dbReference type="GO" id="GO:0004197">
    <property type="term" value="F:cysteine-type endopeptidase activity"/>
    <property type="evidence" value="ECO:0007669"/>
    <property type="project" value="InterPro"/>
</dbReference>
<dbReference type="Proteomes" id="UP000217895">
    <property type="component" value="Chromosome"/>
</dbReference>
<dbReference type="GO" id="GO:0005737">
    <property type="term" value="C:cytoplasm"/>
    <property type="evidence" value="ECO:0007669"/>
    <property type="project" value="TreeGrafter"/>
</dbReference>
<reference evidence="3 4" key="1">
    <citation type="submission" date="2017-06" db="EMBL/GenBank/DDBJ databases">
        <title>Genome sequencing of cyanobaciteial culture collection at National Institute for Environmental Studies (NIES).</title>
        <authorList>
            <person name="Hirose Y."/>
            <person name="Shimura Y."/>
            <person name="Fujisawa T."/>
            <person name="Nakamura Y."/>
            <person name="Kawachi M."/>
        </authorList>
    </citation>
    <scope>NUCLEOTIDE SEQUENCE [LARGE SCALE GENOMIC DNA]</scope>
    <source>
        <strain evidence="3 4">NIES-2135</strain>
    </source>
</reference>
<feature type="domain" description="Peptidase C14 caspase" evidence="1">
    <location>
        <begin position="31"/>
        <end position="305"/>
    </location>
</feature>
<feature type="domain" description="DUF4384" evidence="2">
    <location>
        <begin position="549"/>
        <end position="624"/>
    </location>
</feature>
<gene>
    <name evidence="3" type="ORF">NIES2135_14830</name>
</gene>
<keyword evidence="4" id="KW-1185">Reference proteome</keyword>
<proteinExistence type="predicted"/>
<organism evidence="3 4">
    <name type="scientific">Leptolyngbya boryana NIES-2135</name>
    <dbReference type="NCBI Taxonomy" id="1973484"/>
    <lineage>
        <taxon>Bacteria</taxon>
        <taxon>Bacillati</taxon>
        <taxon>Cyanobacteriota</taxon>
        <taxon>Cyanophyceae</taxon>
        <taxon>Leptolyngbyales</taxon>
        <taxon>Leptolyngbyaceae</taxon>
        <taxon>Leptolyngbya group</taxon>
        <taxon>Leptolyngbya</taxon>
    </lineage>
</organism>
<dbReference type="InterPro" id="IPR050452">
    <property type="entry name" value="Metacaspase"/>
</dbReference>
<dbReference type="InterPro" id="IPR025493">
    <property type="entry name" value="DUF4384"/>
</dbReference>
<evidence type="ECO:0000259" key="2">
    <source>
        <dbReference type="Pfam" id="PF14326"/>
    </source>
</evidence>
<protein>
    <submittedName>
        <fullName evidence="3">Caspase domain protein</fullName>
    </submittedName>
</protein>
<dbReference type="EMBL" id="AP018203">
    <property type="protein sequence ID" value="BAY54665.1"/>
    <property type="molecule type" value="Genomic_DNA"/>
</dbReference>
<dbReference type="SUPFAM" id="SSF52129">
    <property type="entry name" value="Caspase-like"/>
    <property type="match status" value="1"/>
</dbReference>
<dbReference type="Pfam" id="PF14326">
    <property type="entry name" value="DUF4384"/>
    <property type="match status" value="1"/>
</dbReference>
<dbReference type="Gene3D" id="3.40.50.1460">
    <property type="match status" value="1"/>
</dbReference>
<dbReference type="InterPro" id="IPR029030">
    <property type="entry name" value="Caspase-like_dom_sf"/>
</dbReference>
<evidence type="ECO:0000313" key="4">
    <source>
        <dbReference type="Proteomes" id="UP000217895"/>
    </source>
</evidence>
<dbReference type="PANTHER" id="PTHR48104">
    <property type="entry name" value="METACASPASE-4"/>
    <property type="match status" value="1"/>
</dbReference>
<dbReference type="InterPro" id="IPR011600">
    <property type="entry name" value="Pept_C14_caspase"/>
</dbReference>
<dbReference type="AlphaFoldDB" id="A0A1Z4JCY7"/>